<accession>A0ABP6XXL2</accession>
<dbReference type="RefSeq" id="WP_345567571.1">
    <property type="nucleotide sequence ID" value="NZ_BAABDQ010000015.1"/>
</dbReference>
<dbReference type="Proteomes" id="UP001500630">
    <property type="component" value="Unassembled WGS sequence"/>
</dbReference>
<evidence type="ECO:0000313" key="1">
    <source>
        <dbReference type="EMBL" id="GAA3574199.1"/>
    </source>
</evidence>
<gene>
    <name evidence="1" type="ORF">GCM10022419_064110</name>
</gene>
<reference evidence="2" key="1">
    <citation type="journal article" date="2019" name="Int. J. Syst. Evol. Microbiol.">
        <title>The Global Catalogue of Microorganisms (GCM) 10K type strain sequencing project: providing services to taxonomists for standard genome sequencing and annotation.</title>
        <authorList>
            <consortium name="The Broad Institute Genomics Platform"/>
            <consortium name="The Broad Institute Genome Sequencing Center for Infectious Disease"/>
            <person name="Wu L."/>
            <person name="Ma J."/>
        </authorList>
    </citation>
    <scope>NUCLEOTIDE SEQUENCE [LARGE SCALE GENOMIC DNA]</scope>
    <source>
        <strain evidence="2">JCM 17326</strain>
    </source>
</reference>
<comment type="caution">
    <text evidence="1">The sequence shown here is derived from an EMBL/GenBank/DDBJ whole genome shotgun (WGS) entry which is preliminary data.</text>
</comment>
<name>A0ABP6XXL2_9ACTN</name>
<sequence length="61" mass="7176">MYPELFLYVENVRARELRAEAERHRRAGPSSVVRTWETRLGWALVETGLRLVYRTARTTAN</sequence>
<keyword evidence="2" id="KW-1185">Reference proteome</keyword>
<dbReference type="EMBL" id="BAABDQ010000015">
    <property type="protein sequence ID" value="GAA3574199.1"/>
    <property type="molecule type" value="Genomic_DNA"/>
</dbReference>
<proteinExistence type="predicted"/>
<evidence type="ECO:0000313" key="2">
    <source>
        <dbReference type="Proteomes" id="UP001500630"/>
    </source>
</evidence>
<organism evidence="1 2">
    <name type="scientific">Nonomuraea rosea</name>
    <dbReference type="NCBI Taxonomy" id="638574"/>
    <lineage>
        <taxon>Bacteria</taxon>
        <taxon>Bacillati</taxon>
        <taxon>Actinomycetota</taxon>
        <taxon>Actinomycetes</taxon>
        <taxon>Streptosporangiales</taxon>
        <taxon>Streptosporangiaceae</taxon>
        <taxon>Nonomuraea</taxon>
    </lineage>
</organism>
<protein>
    <submittedName>
        <fullName evidence="1">Uncharacterized protein</fullName>
    </submittedName>
</protein>